<evidence type="ECO:0000313" key="2">
    <source>
        <dbReference type="EMBL" id="CEG44243.1"/>
    </source>
</evidence>
<dbReference type="AlphaFoldDB" id="A0A0N7L6G9"/>
<protein>
    <submittedName>
        <fullName evidence="2">Uncharacterized protein</fullName>
    </submittedName>
</protein>
<dbReference type="RefSeq" id="XP_024580612.1">
    <property type="nucleotide sequence ID" value="XM_024730323.1"/>
</dbReference>
<keyword evidence="3" id="KW-1185">Reference proteome</keyword>
<evidence type="ECO:0000256" key="1">
    <source>
        <dbReference type="SAM" id="MobiDB-lite"/>
    </source>
</evidence>
<organism evidence="2 3">
    <name type="scientific">Plasmopara halstedii</name>
    <name type="common">Downy mildew of sunflower</name>
    <dbReference type="NCBI Taxonomy" id="4781"/>
    <lineage>
        <taxon>Eukaryota</taxon>
        <taxon>Sar</taxon>
        <taxon>Stramenopiles</taxon>
        <taxon>Oomycota</taxon>
        <taxon>Peronosporomycetes</taxon>
        <taxon>Peronosporales</taxon>
        <taxon>Peronosporaceae</taxon>
        <taxon>Plasmopara</taxon>
    </lineage>
</organism>
<dbReference type="GeneID" id="36395058"/>
<sequence length="65" mass="7465">MHTTKQVAEQQDEPLAHMMGSQRNWKVMRKSNPDNLCIKEVMKHIGAEFCVDNEADGVLLPHRGY</sequence>
<accession>A0A0N7L6G9</accession>
<proteinExistence type="predicted"/>
<name>A0A0N7L6G9_PLAHL</name>
<reference evidence="3" key="1">
    <citation type="submission" date="2014-09" db="EMBL/GenBank/DDBJ databases">
        <authorList>
            <person name="Sharma Rahul"/>
            <person name="Thines Marco"/>
        </authorList>
    </citation>
    <scope>NUCLEOTIDE SEQUENCE [LARGE SCALE GENOMIC DNA]</scope>
</reference>
<dbReference type="EMBL" id="CCYD01001011">
    <property type="protein sequence ID" value="CEG44243.1"/>
    <property type="molecule type" value="Genomic_DNA"/>
</dbReference>
<evidence type="ECO:0000313" key="3">
    <source>
        <dbReference type="Proteomes" id="UP000054928"/>
    </source>
</evidence>
<dbReference type="Proteomes" id="UP000054928">
    <property type="component" value="Unassembled WGS sequence"/>
</dbReference>
<feature type="region of interest" description="Disordered" evidence="1">
    <location>
        <begin position="1"/>
        <end position="20"/>
    </location>
</feature>